<keyword evidence="3" id="KW-1185">Reference proteome</keyword>
<protein>
    <recommendedName>
        <fullName evidence="4">DUF1449 family protein</fullName>
    </recommendedName>
</protein>
<evidence type="ECO:0000313" key="3">
    <source>
        <dbReference type="Proteomes" id="UP000182491"/>
    </source>
</evidence>
<feature type="transmembrane region" description="Helical" evidence="1">
    <location>
        <begin position="79"/>
        <end position="101"/>
    </location>
</feature>
<evidence type="ECO:0008006" key="4">
    <source>
        <dbReference type="Google" id="ProtNLM"/>
    </source>
</evidence>
<sequence length="214" mass="23517">MTELLQAAFSSVNIIPTAFLVFVLLYWVAVIFGLLDLDFFNVEIEADLALDSGVDADGVSAVSWLNHALAFFNLGRIPLMLFLTFVALPFWVISILANYYLLGNVALLGWLLLLPMFILSLFVSKILTTPFVHLYAVLEKEHPSSVTIIGQVCTVILPTSTTELGQASVPTSGAPLLLNVKSTRGSRLSKGQTALVIDYNAENKFYLIEPYETI</sequence>
<gene>
    <name evidence="2" type="ORF">SAMN04487941_3442</name>
</gene>
<feature type="transmembrane region" description="Helical" evidence="1">
    <location>
        <begin position="107"/>
        <end position="127"/>
    </location>
</feature>
<dbReference type="OrthoDB" id="2112507at2"/>
<dbReference type="RefSeq" id="WP_068837161.1">
    <property type="nucleotide sequence ID" value="NZ_BMXC01000004.1"/>
</dbReference>
<keyword evidence="1" id="KW-1133">Transmembrane helix</keyword>
<dbReference type="Gene3D" id="2.40.50.140">
    <property type="entry name" value="Nucleic acid-binding proteins"/>
    <property type="match status" value="1"/>
</dbReference>
<organism evidence="2 3">
    <name type="scientific">Pontibacter akesuensis</name>
    <dbReference type="NCBI Taxonomy" id="388950"/>
    <lineage>
        <taxon>Bacteria</taxon>
        <taxon>Pseudomonadati</taxon>
        <taxon>Bacteroidota</taxon>
        <taxon>Cytophagia</taxon>
        <taxon>Cytophagales</taxon>
        <taxon>Hymenobacteraceae</taxon>
        <taxon>Pontibacter</taxon>
    </lineage>
</organism>
<dbReference type="STRING" id="388950.GCA_001611675_01024"/>
<dbReference type="InterPro" id="IPR012340">
    <property type="entry name" value="NA-bd_OB-fold"/>
</dbReference>
<dbReference type="AlphaFoldDB" id="A0A1I7K6A8"/>
<reference evidence="3" key="1">
    <citation type="submission" date="2016-10" db="EMBL/GenBank/DDBJ databases">
        <authorList>
            <person name="Varghese N."/>
        </authorList>
    </citation>
    <scope>NUCLEOTIDE SEQUENCE [LARGE SCALE GENOMIC DNA]</scope>
    <source>
        <strain evidence="3">DSM 18820</strain>
    </source>
</reference>
<name>A0A1I7K6A8_9BACT</name>
<dbReference type="Proteomes" id="UP000182491">
    <property type="component" value="Unassembled WGS sequence"/>
</dbReference>
<accession>A0A1I7K6A8</accession>
<evidence type="ECO:0000313" key="2">
    <source>
        <dbReference type="EMBL" id="SFU92948.1"/>
    </source>
</evidence>
<evidence type="ECO:0000256" key="1">
    <source>
        <dbReference type="SAM" id="Phobius"/>
    </source>
</evidence>
<feature type="transmembrane region" description="Helical" evidence="1">
    <location>
        <begin position="14"/>
        <end position="35"/>
    </location>
</feature>
<dbReference type="EMBL" id="FPCA01000004">
    <property type="protein sequence ID" value="SFU92948.1"/>
    <property type="molecule type" value="Genomic_DNA"/>
</dbReference>
<proteinExistence type="predicted"/>
<keyword evidence="1" id="KW-0472">Membrane</keyword>
<keyword evidence="1" id="KW-0812">Transmembrane</keyword>